<keyword evidence="6" id="KW-1185">Reference proteome</keyword>
<gene>
    <name evidence="5" type="ORF">Ddye_023855</name>
</gene>
<evidence type="ECO:0000313" key="5">
    <source>
        <dbReference type="EMBL" id="KAK2642092.1"/>
    </source>
</evidence>
<dbReference type="InterPro" id="IPR000209">
    <property type="entry name" value="Peptidase_S8/S53_dom"/>
</dbReference>
<dbReference type="GO" id="GO:0004252">
    <property type="term" value="F:serine-type endopeptidase activity"/>
    <property type="evidence" value="ECO:0007669"/>
    <property type="project" value="InterPro"/>
</dbReference>
<dbReference type="Proteomes" id="UP001280121">
    <property type="component" value="Unassembled WGS sequence"/>
</dbReference>
<proteinExistence type="inferred from homology"/>
<dbReference type="PROSITE" id="PS51892">
    <property type="entry name" value="SUBTILASE"/>
    <property type="match status" value="1"/>
</dbReference>
<dbReference type="Pfam" id="PF00082">
    <property type="entry name" value="Peptidase_S8"/>
    <property type="match status" value="1"/>
</dbReference>
<evidence type="ECO:0000313" key="6">
    <source>
        <dbReference type="Proteomes" id="UP001280121"/>
    </source>
</evidence>
<evidence type="ECO:0000256" key="2">
    <source>
        <dbReference type="ARBA" id="ARBA00022729"/>
    </source>
</evidence>
<accession>A0AAD9WTQ2</accession>
<evidence type="ECO:0000256" key="3">
    <source>
        <dbReference type="PROSITE-ProRule" id="PRU01240"/>
    </source>
</evidence>
<dbReference type="EMBL" id="JANJYI010000007">
    <property type="protein sequence ID" value="KAK2642092.1"/>
    <property type="molecule type" value="Genomic_DNA"/>
</dbReference>
<dbReference type="AlphaFoldDB" id="A0AAD9WTQ2"/>
<dbReference type="InterPro" id="IPR036852">
    <property type="entry name" value="Peptidase_S8/S53_dom_sf"/>
</dbReference>
<dbReference type="PANTHER" id="PTHR10795">
    <property type="entry name" value="PROPROTEIN CONVERTASE SUBTILISIN/KEXIN"/>
    <property type="match status" value="1"/>
</dbReference>
<keyword evidence="2" id="KW-0732">Signal</keyword>
<name>A0AAD9WTQ2_9ROSI</name>
<comment type="caution">
    <text evidence="5">The sequence shown here is derived from an EMBL/GenBank/DDBJ whole genome shotgun (WGS) entry which is preliminary data.</text>
</comment>
<dbReference type="InterPro" id="IPR045051">
    <property type="entry name" value="SBT"/>
</dbReference>
<organism evidence="5 6">
    <name type="scientific">Dipteronia dyeriana</name>
    <dbReference type="NCBI Taxonomy" id="168575"/>
    <lineage>
        <taxon>Eukaryota</taxon>
        <taxon>Viridiplantae</taxon>
        <taxon>Streptophyta</taxon>
        <taxon>Embryophyta</taxon>
        <taxon>Tracheophyta</taxon>
        <taxon>Spermatophyta</taxon>
        <taxon>Magnoliopsida</taxon>
        <taxon>eudicotyledons</taxon>
        <taxon>Gunneridae</taxon>
        <taxon>Pentapetalae</taxon>
        <taxon>rosids</taxon>
        <taxon>malvids</taxon>
        <taxon>Sapindales</taxon>
        <taxon>Sapindaceae</taxon>
        <taxon>Hippocastanoideae</taxon>
        <taxon>Acereae</taxon>
        <taxon>Dipteronia</taxon>
    </lineage>
</organism>
<dbReference type="SUPFAM" id="SSF52743">
    <property type="entry name" value="Subtilisin-like"/>
    <property type="match status" value="1"/>
</dbReference>
<reference evidence="5" key="1">
    <citation type="journal article" date="2023" name="Plant J.">
        <title>Genome sequences and population genomics provide insights into the demographic history, inbreeding, and mutation load of two 'living fossil' tree species of Dipteronia.</title>
        <authorList>
            <person name="Feng Y."/>
            <person name="Comes H.P."/>
            <person name="Chen J."/>
            <person name="Zhu S."/>
            <person name="Lu R."/>
            <person name="Zhang X."/>
            <person name="Li P."/>
            <person name="Qiu J."/>
            <person name="Olsen K.M."/>
            <person name="Qiu Y."/>
        </authorList>
    </citation>
    <scope>NUCLEOTIDE SEQUENCE</scope>
    <source>
        <strain evidence="5">KIB01</strain>
    </source>
</reference>
<dbReference type="Gene3D" id="3.40.50.200">
    <property type="entry name" value="Peptidase S8/S53 domain"/>
    <property type="match status" value="1"/>
</dbReference>
<feature type="domain" description="Peptidase S8/S53" evidence="4">
    <location>
        <begin position="11"/>
        <end position="108"/>
    </location>
</feature>
<evidence type="ECO:0000259" key="4">
    <source>
        <dbReference type="Pfam" id="PF00082"/>
    </source>
</evidence>
<evidence type="ECO:0000256" key="1">
    <source>
        <dbReference type="ARBA" id="ARBA00011073"/>
    </source>
</evidence>
<sequence>MSAKICRKATAAGNHVKDASFYRLVKGTARGGVPSARIAAYKVCNSDGCDDADILSTFDDAIADGVDLITISIGASRASEFNEDTIAIVAFHAMAKGTLTVNSAGNDGPKWS</sequence>
<protein>
    <recommendedName>
        <fullName evidence="4">Peptidase S8/S53 domain-containing protein</fullName>
    </recommendedName>
</protein>
<comment type="similarity">
    <text evidence="1 3">Belongs to the peptidase S8 family.</text>
</comment>
<comment type="caution">
    <text evidence="3">Lacks conserved residue(s) required for the propagation of feature annotation.</text>
</comment>
<dbReference type="GO" id="GO:0006508">
    <property type="term" value="P:proteolysis"/>
    <property type="evidence" value="ECO:0007669"/>
    <property type="project" value="InterPro"/>
</dbReference>